<dbReference type="InterPro" id="IPR051053">
    <property type="entry name" value="ECH/Chromodomain_protein"/>
</dbReference>
<evidence type="ECO:0000256" key="2">
    <source>
        <dbReference type="ARBA" id="ARBA00023140"/>
    </source>
</evidence>
<dbReference type="PANTHER" id="PTHR43684:SF1">
    <property type="entry name" value="ENOYL-COA DELTA ISOMERASE 2"/>
    <property type="match status" value="1"/>
</dbReference>
<comment type="caution">
    <text evidence="4">The sequence shown here is derived from an EMBL/GenBank/DDBJ whole genome shotgun (WGS) entry which is preliminary data.</text>
</comment>
<dbReference type="PANTHER" id="PTHR43684">
    <property type="match status" value="1"/>
</dbReference>
<keyword evidence="2" id="KW-0576">Peroxisome</keyword>
<dbReference type="Pfam" id="PF00378">
    <property type="entry name" value="ECH_1"/>
    <property type="match status" value="1"/>
</dbReference>
<protein>
    <submittedName>
        <fullName evidence="4">Enoyl-CoA hydratase</fullName>
    </submittedName>
</protein>
<evidence type="ECO:0000313" key="5">
    <source>
        <dbReference type="Proteomes" id="UP001500604"/>
    </source>
</evidence>
<dbReference type="Gene3D" id="3.90.226.10">
    <property type="entry name" value="2-enoyl-CoA Hydratase, Chain A, domain 1"/>
    <property type="match status" value="1"/>
</dbReference>
<comment type="subcellular location">
    <subcellularLocation>
        <location evidence="1">Peroxisome</location>
    </subcellularLocation>
</comment>
<sequence length="255" mass="28111">MTESIQTEVVEHILQIRIVRPERKNALTHTMYDAMTAALQQADDKSDIRAIFITGTEDCFTSGNDVQDFLSHPPSGPDSPVFRFMRTLQQCRKPVIAAVNGAAVGIGATLLLHCDLVYLGPAARLQMPFVKLGLCPEYASSLLLPALVGHRRATELLLLGETMSAEEAVNTGIANAVFDKDYQEKALDKARRIAALPPAAIRMAKQLMKEPLEEQVSRQIAREGAAFVERLSSPEAREAMMAFMQKRPADFSPFE</sequence>
<dbReference type="Proteomes" id="UP001500604">
    <property type="component" value="Unassembled WGS sequence"/>
</dbReference>
<keyword evidence="5" id="KW-1185">Reference proteome</keyword>
<dbReference type="CDD" id="cd06558">
    <property type="entry name" value="crotonase-like"/>
    <property type="match status" value="1"/>
</dbReference>
<dbReference type="RefSeq" id="WP_345198335.1">
    <property type="nucleotide sequence ID" value="NZ_BAABFL010000464.1"/>
</dbReference>
<dbReference type="SUPFAM" id="SSF52096">
    <property type="entry name" value="ClpP/crotonase"/>
    <property type="match status" value="1"/>
</dbReference>
<accession>A0ABP8V935</accession>
<reference evidence="5" key="1">
    <citation type="journal article" date="2019" name="Int. J. Syst. Evol. Microbiol.">
        <title>The Global Catalogue of Microorganisms (GCM) 10K type strain sequencing project: providing services to taxonomists for standard genome sequencing and annotation.</title>
        <authorList>
            <consortium name="The Broad Institute Genomics Platform"/>
            <consortium name="The Broad Institute Genome Sequencing Center for Infectious Disease"/>
            <person name="Wu L."/>
            <person name="Ma J."/>
        </authorList>
    </citation>
    <scope>NUCLEOTIDE SEQUENCE [LARGE SCALE GENOMIC DNA]</scope>
    <source>
        <strain evidence="5">JCM 17805</strain>
    </source>
</reference>
<evidence type="ECO:0000313" key="4">
    <source>
        <dbReference type="EMBL" id="GAA4651876.1"/>
    </source>
</evidence>
<organism evidence="4 5">
    <name type="scientific">Kistimonas scapharcae</name>
    <dbReference type="NCBI Taxonomy" id="1036133"/>
    <lineage>
        <taxon>Bacteria</taxon>
        <taxon>Pseudomonadati</taxon>
        <taxon>Pseudomonadota</taxon>
        <taxon>Gammaproteobacteria</taxon>
        <taxon>Oceanospirillales</taxon>
        <taxon>Endozoicomonadaceae</taxon>
        <taxon>Kistimonas</taxon>
    </lineage>
</organism>
<keyword evidence="3" id="KW-0413">Isomerase</keyword>
<gene>
    <name evidence="4" type="ORF">GCM10023116_41600</name>
</gene>
<dbReference type="InterPro" id="IPR029045">
    <property type="entry name" value="ClpP/crotonase-like_dom_sf"/>
</dbReference>
<dbReference type="InterPro" id="IPR001753">
    <property type="entry name" value="Enoyl-CoA_hydra/iso"/>
</dbReference>
<dbReference type="EMBL" id="BAABFL010000464">
    <property type="protein sequence ID" value="GAA4651876.1"/>
    <property type="molecule type" value="Genomic_DNA"/>
</dbReference>
<evidence type="ECO:0000256" key="3">
    <source>
        <dbReference type="ARBA" id="ARBA00023235"/>
    </source>
</evidence>
<name>A0ABP8V935_9GAMM</name>
<evidence type="ECO:0000256" key="1">
    <source>
        <dbReference type="ARBA" id="ARBA00004275"/>
    </source>
</evidence>
<proteinExistence type="predicted"/>